<keyword evidence="6" id="KW-1185">Reference proteome</keyword>
<organism evidence="5 6">
    <name type="scientific">Helianthus annuus</name>
    <name type="common">Common sunflower</name>
    <dbReference type="NCBI Taxonomy" id="4232"/>
    <lineage>
        <taxon>Eukaryota</taxon>
        <taxon>Viridiplantae</taxon>
        <taxon>Streptophyta</taxon>
        <taxon>Embryophyta</taxon>
        <taxon>Tracheophyta</taxon>
        <taxon>Spermatophyta</taxon>
        <taxon>Magnoliopsida</taxon>
        <taxon>eudicotyledons</taxon>
        <taxon>Gunneridae</taxon>
        <taxon>Pentapetalae</taxon>
        <taxon>asterids</taxon>
        <taxon>campanulids</taxon>
        <taxon>Asterales</taxon>
        <taxon>Asteraceae</taxon>
        <taxon>Asteroideae</taxon>
        <taxon>Heliantheae alliance</taxon>
        <taxon>Heliantheae</taxon>
        <taxon>Helianthus</taxon>
    </lineage>
</organism>
<dbReference type="OMA" id="AEDQHAS"/>
<keyword evidence="3" id="KW-0611">Plant defense</keyword>
<sequence length="142" mass="15946">MGDGAASALVKDVLGRLNSVDIQEFGLLWGFNEDVLALKDDFDRIKGVLQDAEEKHSKEKAVGLWLKSLRSASLEVENVLDEISTEALLQRLDKERGIIYSLHLKPETRLANYGKLANYGFNSKLNEIMVSMNLFCLLCLFI</sequence>
<dbReference type="InterPro" id="IPR041118">
    <property type="entry name" value="Rx_N"/>
</dbReference>
<dbReference type="InParanoid" id="A0A251VUJ9"/>
<evidence type="ECO:0000313" key="5">
    <source>
        <dbReference type="EMBL" id="OTG38461.1"/>
    </source>
</evidence>
<evidence type="ECO:0000313" key="6">
    <source>
        <dbReference type="Proteomes" id="UP000215914"/>
    </source>
</evidence>
<keyword evidence="2" id="KW-0547">Nucleotide-binding</keyword>
<dbReference type="Pfam" id="PF18052">
    <property type="entry name" value="Rx_N"/>
    <property type="match status" value="1"/>
</dbReference>
<evidence type="ECO:0000256" key="2">
    <source>
        <dbReference type="ARBA" id="ARBA00022741"/>
    </source>
</evidence>
<name>A0A251VUJ9_HELAN</name>
<reference evidence="6" key="1">
    <citation type="journal article" date="2017" name="Nature">
        <title>The sunflower genome provides insights into oil metabolism, flowering and Asterid evolution.</title>
        <authorList>
            <person name="Badouin H."/>
            <person name="Gouzy J."/>
            <person name="Grassa C.J."/>
            <person name="Murat F."/>
            <person name="Staton S.E."/>
            <person name="Cottret L."/>
            <person name="Lelandais-Briere C."/>
            <person name="Owens G.L."/>
            <person name="Carrere S."/>
            <person name="Mayjonade B."/>
            <person name="Legrand L."/>
            <person name="Gill N."/>
            <person name="Kane N.C."/>
            <person name="Bowers J.E."/>
            <person name="Hubner S."/>
            <person name="Bellec A."/>
            <person name="Berard A."/>
            <person name="Berges H."/>
            <person name="Blanchet N."/>
            <person name="Boniface M.C."/>
            <person name="Brunel D."/>
            <person name="Catrice O."/>
            <person name="Chaidir N."/>
            <person name="Claudel C."/>
            <person name="Donnadieu C."/>
            <person name="Faraut T."/>
            <person name="Fievet G."/>
            <person name="Helmstetter N."/>
            <person name="King M."/>
            <person name="Knapp S.J."/>
            <person name="Lai Z."/>
            <person name="Le Paslier M.C."/>
            <person name="Lippi Y."/>
            <person name="Lorenzon L."/>
            <person name="Mandel J.R."/>
            <person name="Marage G."/>
            <person name="Marchand G."/>
            <person name="Marquand E."/>
            <person name="Bret-Mestries E."/>
            <person name="Morien E."/>
            <person name="Nambeesan S."/>
            <person name="Nguyen T."/>
            <person name="Pegot-Espagnet P."/>
            <person name="Pouilly N."/>
            <person name="Raftis F."/>
            <person name="Sallet E."/>
            <person name="Schiex T."/>
            <person name="Thomas J."/>
            <person name="Vandecasteele C."/>
            <person name="Vares D."/>
            <person name="Vear F."/>
            <person name="Vautrin S."/>
            <person name="Crespi M."/>
            <person name="Mangin B."/>
            <person name="Burke J.M."/>
            <person name="Salse J."/>
            <person name="Munos S."/>
            <person name="Vincourt P."/>
            <person name="Rieseberg L.H."/>
            <person name="Langlade N.B."/>
        </authorList>
    </citation>
    <scope>NUCLEOTIDE SEQUENCE [LARGE SCALE GENOMIC DNA]</scope>
    <source>
        <strain evidence="6">cv. SF193</strain>
    </source>
</reference>
<dbReference type="AlphaFoldDB" id="A0A251VUJ9"/>
<dbReference type="EMBL" id="CM007890">
    <property type="protein sequence ID" value="OTG38461.1"/>
    <property type="molecule type" value="Genomic_DNA"/>
</dbReference>
<proteinExistence type="predicted"/>
<dbReference type="GO" id="GO:0006952">
    <property type="term" value="P:defense response"/>
    <property type="evidence" value="ECO:0007669"/>
    <property type="project" value="UniProtKB-KW"/>
</dbReference>
<dbReference type="GO" id="GO:0000166">
    <property type="term" value="F:nucleotide binding"/>
    <property type="evidence" value="ECO:0007669"/>
    <property type="project" value="UniProtKB-KW"/>
</dbReference>
<evidence type="ECO:0000256" key="1">
    <source>
        <dbReference type="ARBA" id="ARBA00022737"/>
    </source>
</evidence>
<dbReference type="Proteomes" id="UP000215914">
    <property type="component" value="Chromosome 1"/>
</dbReference>
<protein>
    <recommendedName>
        <fullName evidence="4">Disease resistance N-terminal domain-containing protein</fullName>
    </recommendedName>
</protein>
<feature type="domain" description="Disease resistance N-terminal" evidence="4">
    <location>
        <begin position="10"/>
        <end position="92"/>
    </location>
</feature>
<keyword evidence="1" id="KW-0677">Repeat</keyword>
<accession>A0A251VUJ9</accession>
<evidence type="ECO:0000256" key="3">
    <source>
        <dbReference type="ARBA" id="ARBA00022821"/>
    </source>
</evidence>
<dbReference type="Gene3D" id="1.20.5.4130">
    <property type="match status" value="1"/>
</dbReference>
<gene>
    <name evidence="5" type="ORF">HannXRQ_Chr01g0029971</name>
</gene>
<evidence type="ECO:0000259" key="4">
    <source>
        <dbReference type="Pfam" id="PF18052"/>
    </source>
</evidence>